<organism evidence="1 2">
    <name type="scientific">Rubroshorea leprosula</name>
    <dbReference type="NCBI Taxonomy" id="152421"/>
    <lineage>
        <taxon>Eukaryota</taxon>
        <taxon>Viridiplantae</taxon>
        <taxon>Streptophyta</taxon>
        <taxon>Embryophyta</taxon>
        <taxon>Tracheophyta</taxon>
        <taxon>Spermatophyta</taxon>
        <taxon>Magnoliopsida</taxon>
        <taxon>eudicotyledons</taxon>
        <taxon>Gunneridae</taxon>
        <taxon>Pentapetalae</taxon>
        <taxon>rosids</taxon>
        <taxon>malvids</taxon>
        <taxon>Malvales</taxon>
        <taxon>Dipterocarpaceae</taxon>
        <taxon>Rubroshorea</taxon>
    </lineage>
</organism>
<dbReference type="EMBL" id="BPVZ01000168">
    <property type="protein sequence ID" value="GKV43367.1"/>
    <property type="molecule type" value="Genomic_DNA"/>
</dbReference>
<reference evidence="1 2" key="1">
    <citation type="journal article" date="2021" name="Commun. Biol.">
        <title>The genome of Shorea leprosula (Dipterocarpaceae) highlights the ecological relevance of drought in aseasonal tropical rainforests.</title>
        <authorList>
            <person name="Ng K.K.S."/>
            <person name="Kobayashi M.J."/>
            <person name="Fawcett J.A."/>
            <person name="Hatakeyama M."/>
            <person name="Paape T."/>
            <person name="Ng C.H."/>
            <person name="Ang C.C."/>
            <person name="Tnah L.H."/>
            <person name="Lee C.T."/>
            <person name="Nishiyama T."/>
            <person name="Sese J."/>
            <person name="O'Brien M.J."/>
            <person name="Copetti D."/>
            <person name="Mohd Noor M.I."/>
            <person name="Ong R.C."/>
            <person name="Putra M."/>
            <person name="Sireger I.Z."/>
            <person name="Indrioko S."/>
            <person name="Kosugi Y."/>
            <person name="Izuno A."/>
            <person name="Isagi Y."/>
            <person name="Lee S.L."/>
            <person name="Shimizu K.K."/>
        </authorList>
    </citation>
    <scope>NUCLEOTIDE SEQUENCE [LARGE SCALE GENOMIC DNA]</scope>
    <source>
        <strain evidence="1">214</strain>
    </source>
</reference>
<dbReference type="AlphaFoldDB" id="A0AAV5M1N8"/>
<protein>
    <submittedName>
        <fullName evidence="1">Uncharacterized protein</fullName>
    </submittedName>
</protein>
<dbReference type="Pfam" id="PF02992">
    <property type="entry name" value="Transposase_21"/>
    <property type="match status" value="1"/>
</dbReference>
<dbReference type="InterPro" id="IPR004242">
    <property type="entry name" value="Transposase_21"/>
</dbReference>
<dbReference type="PANTHER" id="PTHR10775">
    <property type="entry name" value="OS08G0208400 PROTEIN"/>
    <property type="match status" value="1"/>
</dbReference>
<proteinExistence type="predicted"/>
<evidence type="ECO:0000313" key="2">
    <source>
        <dbReference type="Proteomes" id="UP001054252"/>
    </source>
</evidence>
<keyword evidence="2" id="KW-1185">Reference proteome</keyword>
<sequence>MRAALMWTISDLLGYGMLFGWSTHGKLACPYCMENSKAFWLEHSRKTSFFDCHRQFLLLDHPFRRNKNDFIKGRTENRTMPERLSGDEMHSRIHWLPDELFGKPP</sequence>
<gene>
    <name evidence="1" type="ORF">SLEP1_g50667</name>
</gene>
<name>A0AAV5M1N8_9ROSI</name>
<accession>A0AAV5M1N8</accession>
<dbReference type="Proteomes" id="UP001054252">
    <property type="component" value="Unassembled WGS sequence"/>
</dbReference>
<evidence type="ECO:0000313" key="1">
    <source>
        <dbReference type="EMBL" id="GKV43367.1"/>
    </source>
</evidence>
<comment type="caution">
    <text evidence="1">The sequence shown here is derived from an EMBL/GenBank/DDBJ whole genome shotgun (WGS) entry which is preliminary data.</text>
</comment>
<dbReference type="PANTHER" id="PTHR10775:SF182">
    <property type="entry name" value="TRANSPOSON, EN_SPM-LIKE, TRANSPOSASE-ASSOCIATED DOMAIN PROTEIN-RELATED"/>
    <property type="match status" value="1"/>
</dbReference>